<organism evidence="7 8">
    <name type="scientific">Polymorphobacter multimanifer</name>
    <dbReference type="NCBI Taxonomy" id="1070431"/>
    <lineage>
        <taxon>Bacteria</taxon>
        <taxon>Pseudomonadati</taxon>
        <taxon>Pseudomonadota</taxon>
        <taxon>Alphaproteobacteria</taxon>
        <taxon>Sphingomonadales</taxon>
        <taxon>Sphingosinicellaceae</taxon>
        <taxon>Polymorphobacter</taxon>
    </lineage>
</organism>
<dbReference type="PANTHER" id="PTHR42711">
    <property type="entry name" value="ABC TRANSPORTER ATP-BINDING PROTEIN"/>
    <property type="match status" value="1"/>
</dbReference>
<name>A0A841L219_9SPHN</name>
<keyword evidence="2" id="KW-0813">Transport</keyword>
<dbReference type="CDD" id="cd03230">
    <property type="entry name" value="ABC_DR_subfamily_A"/>
    <property type="match status" value="1"/>
</dbReference>
<dbReference type="Proteomes" id="UP000538147">
    <property type="component" value="Unassembled WGS sequence"/>
</dbReference>
<evidence type="ECO:0000256" key="4">
    <source>
        <dbReference type="ARBA" id="ARBA00022741"/>
    </source>
</evidence>
<dbReference type="PROSITE" id="PS00211">
    <property type="entry name" value="ABC_TRANSPORTER_1"/>
    <property type="match status" value="1"/>
</dbReference>
<dbReference type="RefSeq" id="WP_184195279.1">
    <property type="nucleotide sequence ID" value="NZ_JACIIV010000004.1"/>
</dbReference>
<dbReference type="InterPro" id="IPR003439">
    <property type="entry name" value="ABC_transporter-like_ATP-bd"/>
</dbReference>
<dbReference type="InterPro" id="IPR003593">
    <property type="entry name" value="AAA+_ATPase"/>
</dbReference>
<dbReference type="InterPro" id="IPR017871">
    <property type="entry name" value="ABC_transporter-like_CS"/>
</dbReference>
<evidence type="ECO:0000313" key="7">
    <source>
        <dbReference type="EMBL" id="MBB6226480.1"/>
    </source>
</evidence>
<comment type="caution">
    <text evidence="7">The sequence shown here is derived from an EMBL/GenBank/DDBJ whole genome shotgun (WGS) entry which is preliminary data.</text>
</comment>
<keyword evidence="8" id="KW-1185">Reference proteome</keyword>
<keyword evidence="4" id="KW-0547">Nucleotide-binding</keyword>
<protein>
    <submittedName>
        <fullName evidence="7">ABC-2 type transport system ATP-binding protein</fullName>
    </submittedName>
</protein>
<dbReference type="AlphaFoldDB" id="A0A841L219"/>
<dbReference type="EMBL" id="JACIIV010000004">
    <property type="protein sequence ID" value="MBB6226480.1"/>
    <property type="molecule type" value="Genomic_DNA"/>
</dbReference>
<feature type="domain" description="ABC transporter" evidence="6">
    <location>
        <begin position="12"/>
        <end position="236"/>
    </location>
</feature>
<dbReference type="Pfam" id="PF00005">
    <property type="entry name" value="ABC_tran"/>
    <property type="match status" value="1"/>
</dbReference>
<dbReference type="SUPFAM" id="SSF52540">
    <property type="entry name" value="P-loop containing nucleoside triphosphate hydrolases"/>
    <property type="match status" value="1"/>
</dbReference>
<sequence>MARLADSGAPLLAVAGLVKRHGTTAAVAGVDLMVAPGEIVGLLGANGAGKTSLIECIAGLATPDAGTIRIAGVDAGADPRGARRLCGVALQSTGLPPRLTVAETVALFAVLHGGADTDGLIDRFGLAGKAGARCETLSGGQRQRLALALALIGDPPLLILDEPGAGLDPAIRDDFHGLIETLRSSGRGLLIATHDLAEAARLCDRVVVMAAGRVVAAGSPGALIEDAGGLVRLRVRTRPAVPDTVAAEIAGDARLAQDGELMVFSGGDLRAVLARLGAALATADIAIVDIATETASLEALIVAMVRRADG</sequence>
<dbReference type="InterPro" id="IPR050763">
    <property type="entry name" value="ABC_transporter_ATP-binding"/>
</dbReference>
<keyword evidence="5 7" id="KW-0067">ATP-binding</keyword>
<keyword evidence="3" id="KW-0536">Nodulation</keyword>
<proteinExistence type="inferred from homology"/>
<comment type="similarity">
    <text evidence="1">Belongs to the ABC transporter superfamily.</text>
</comment>
<dbReference type="PANTHER" id="PTHR42711:SF5">
    <property type="entry name" value="ABC TRANSPORTER ATP-BINDING PROTEIN NATA"/>
    <property type="match status" value="1"/>
</dbReference>
<reference evidence="7 8" key="1">
    <citation type="submission" date="2020-08" db="EMBL/GenBank/DDBJ databases">
        <title>Genomic Encyclopedia of Type Strains, Phase IV (KMG-IV): sequencing the most valuable type-strain genomes for metagenomic binning, comparative biology and taxonomic classification.</title>
        <authorList>
            <person name="Goeker M."/>
        </authorList>
    </citation>
    <scope>NUCLEOTIDE SEQUENCE [LARGE SCALE GENOMIC DNA]</scope>
    <source>
        <strain evidence="7 8">DSM 102189</strain>
    </source>
</reference>
<evidence type="ECO:0000256" key="3">
    <source>
        <dbReference type="ARBA" id="ARBA00022458"/>
    </source>
</evidence>
<accession>A0A841L219</accession>
<dbReference type="Gene3D" id="3.40.50.300">
    <property type="entry name" value="P-loop containing nucleotide triphosphate hydrolases"/>
    <property type="match status" value="1"/>
</dbReference>
<evidence type="ECO:0000256" key="1">
    <source>
        <dbReference type="ARBA" id="ARBA00005417"/>
    </source>
</evidence>
<gene>
    <name evidence="7" type="ORF">FHS79_000637</name>
</gene>
<dbReference type="InterPro" id="IPR027417">
    <property type="entry name" value="P-loop_NTPase"/>
</dbReference>
<evidence type="ECO:0000256" key="5">
    <source>
        <dbReference type="ARBA" id="ARBA00022840"/>
    </source>
</evidence>
<dbReference type="GO" id="GO:0016887">
    <property type="term" value="F:ATP hydrolysis activity"/>
    <property type="evidence" value="ECO:0007669"/>
    <property type="project" value="InterPro"/>
</dbReference>
<evidence type="ECO:0000313" key="8">
    <source>
        <dbReference type="Proteomes" id="UP000538147"/>
    </source>
</evidence>
<evidence type="ECO:0000256" key="2">
    <source>
        <dbReference type="ARBA" id="ARBA00022448"/>
    </source>
</evidence>
<dbReference type="SMART" id="SM00382">
    <property type="entry name" value="AAA"/>
    <property type="match status" value="1"/>
</dbReference>
<dbReference type="GO" id="GO:0005524">
    <property type="term" value="F:ATP binding"/>
    <property type="evidence" value="ECO:0007669"/>
    <property type="project" value="UniProtKB-KW"/>
</dbReference>
<evidence type="ECO:0000259" key="6">
    <source>
        <dbReference type="PROSITE" id="PS50893"/>
    </source>
</evidence>
<dbReference type="PROSITE" id="PS50893">
    <property type="entry name" value="ABC_TRANSPORTER_2"/>
    <property type="match status" value="1"/>
</dbReference>